<dbReference type="Pfam" id="PF10095">
    <property type="entry name" value="DUF2333"/>
    <property type="match status" value="2"/>
</dbReference>
<accession>A0A3S2Z7B1</accession>
<proteinExistence type="predicted"/>
<comment type="caution">
    <text evidence="2">The sequence shown here is derived from an EMBL/GenBank/DDBJ whole genome shotgun (WGS) entry which is preliminary data.</text>
</comment>
<protein>
    <submittedName>
        <fullName evidence="2">DUF2333 family protein</fullName>
    </submittedName>
</protein>
<dbReference type="OrthoDB" id="7594726at2"/>
<dbReference type="AlphaFoldDB" id="A0A3S2Z7B1"/>
<reference evidence="3" key="1">
    <citation type="submission" date="2019-01" db="EMBL/GenBank/DDBJ databases">
        <title>Gri0909 isolated from a small marine red alga.</title>
        <authorList>
            <person name="Kim J."/>
            <person name="Jeong S.E."/>
            <person name="Jeon C.O."/>
        </authorList>
    </citation>
    <scope>NUCLEOTIDE SEQUENCE [LARGE SCALE GENOMIC DNA]</scope>
    <source>
        <strain evidence="3">Gri0909</strain>
    </source>
</reference>
<sequence length="320" mass="35372">MMDKIALGERLRALPRPEGRAARFTIGTAALIVLAALLYYPIGMIMVHRIDDDTSIIAEAPQGGSEAVAMTIRIIDRETRENSWTPMAPFFMPSAALDNMPNFQTGIRDALSRFTIELTDQIGRVRGSSAADTDLEAATGFLKYAPDVWYYNISESLLPQRSSAEQYRNAADALRNYNLRLSEGNAVFERRADNLLGTLERFSSDLGSASAATGDALEEYSAFSIYADDVFYHNKGRLYGYYMLLNALQADFQNVISEKEVASLWAQMLASLHAAAIMDPLVVINGSPDGLLLPSHLSAQGFYLLRARTQLKEIINVLLK</sequence>
<keyword evidence="1" id="KW-0812">Transmembrane</keyword>
<keyword evidence="1" id="KW-0472">Membrane</keyword>
<name>A0A3S2Z7B1_9PROT</name>
<dbReference type="RefSeq" id="WP_127765789.1">
    <property type="nucleotide sequence ID" value="NZ_SADE01000002.1"/>
</dbReference>
<organism evidence="2 3">
    <name type="scientific">Hwanghaeella grinnelliae</name>
    <dbReference type="NCBI Taxonomy" id="2500179"/>
    <lineage>
        <taxon>Bacteria</taxon>
        <taxon>Pseudomonadati</taxon>
        <taxon>Pseudomonadota</taxon>
        <taxon>Alphaproteobacteria</taxon>
        <taxon>Rhodospirillales</taxon>
        <taxon>Rhodospirillaceae</taxon>
        <taxon>Hwanghaeella</taxon>
    </lineage>
</organism>
<dbReference type="InterPro" id="IPR016936">
    <property type="entry name" value="UCP029693"/>
</dbReference>
<evidence type="ECO:0000313" key="3">
    <source>
        <dbReference type="Proteomes" id="UP000287447"/>
    </source>
</evidence>
<evidence type="ECO:0000256" key="1">
    <source>
        <dbReference type="SAM" id="Phobius"/>
    </source>
</evidence>
<feature type="transmembrane region" description="Helical" evidence="1">
    <location>
        <begin position="21"/>
        <end position="42"/>
    </location>
</feature>
<keyword evidence="1" id="KW-1133">Transmembrane helix</keyword>
<evidence type="ECO:0000313" key="2">
    <source>
        <dbReference type="EMBL" id="RVU36313.1"/>
    </source>
</evidence>
<dbReference type="Proteomes" id="UP000287447">
    <property type="component" value="Unassembled WGS sequence"/>
</dbReference>
<dbReference type="EMBL" id="SADE01000002">
    <property type="protein sequence ID" value="RVU36313.1"/>
    <property type="molecule type" value="Genomic_DNA"/>
</dbReference>
<keyword evidence="3" id="KW-1185">Reference proteome</keyword>
<gene>
    <name evidence="2" type="ORF">EOI86_13955</name>
</gene>